<dbReference type="GO" id="GO:0030145">
    <property type="term" value="F:manganese ion binding"/>
    <property type="evidence" value="ECO:0007669"/>
    <property type="project" value="InterPro"/>
</dbReference>
<dbReference type="SMART" id="SM01011">
    <property type="entry name" value="AMP_N"/>
    <property type="match status" value="1"/>
</dbReference>
<dbReference type="InterPro" id="IPR052433">
    <property type="entry name" value="X-Pro_dipept-like"/>
</dbReference>
<dbReference type="InterPro" id="IPR029149">
    <property type="entry name" value="Creatin/AminoP/Spt16_N"/>
</dbReference>
<evidence type="ECO:0000256" key="7">
    <source>
        <dbReference type="ARBA" id="ARBA00022670"/>
    </source>
</evidence>
<evidence type="ECO:0000256" key="8">
    <source>
        <dbReference type="ARBA" id="ARBA00022723"/>
    </source>
</evidence>
<dbReference type="AlphaFoldDB" id="A0A9P8WFY2"/>
<accession>A0A9P8WFY2</accession>
<dbReference type="GO" id="GO:0006508">
    <property type="term" value="P:proteolysis"/>
    <property type="evidence" value="ECO:0007669"/>
    <property type="project" value="UniProtKB-KW"/>
</dbReference>
<evidence type="ECO:0000256" key="10">
    <source>
        <dbReference type="ARBA" id="ARBA00023049"/>
    </source>
</evidence>
<evidence type="ECO:0000256" key="3">
    <source>
        <dbReference type="ARBA" id="ARBA00002443"/>
    </source>
</evidence>
<proteinExistence type="inferred from homology"/>
<dbReference type="OrthoDB" id="10261878at2759"/>
<reference evidence="14 15" key="1">
    <citation type="journal article" date="2021" name="Nat. Commun.">
        <title>Genetic determinants of endophytism in the Arabidopsis root mycobiome.</title>
        <authorList>
            <person name="Mesny F."/>
            <person name="Miyauchi S."/>
            <person name="Thiergart T."/>
            <person name="Pickel B."/>
            <person name="Atanasova L."/>
            <person name="Karlsson M."/>
            <person name="Huettel B."/>
            <person name="Barry K.W."/>
            <person name="Haridas S."/>
            <person name="Chen C."/>
            <person name="Bauer D."/>
            <person name="Andreopoulos W."/>
            <person name="Pangilinan J."/>
            <person name="LaButti K."/>
            <person name="Riley R."/>
            <person name="Lipzen A."/>
            <person name="Clum A."/>
            <person name="Drula E."/>
            <person name="Henrissat B."/>
            <person name="Kohler A."/>
            <person name="Grigoriev I.V."/>
            <person name="Martin F.M."/>
            <person name="Hacquard S."/>
        </authorList>
    </citation>
    <scope>NUCLEOTIDE SEQUENCE [LARGE SCALE GENOMIC DNA]</scope>
    <source>
        <strain evidence="14 15">MPI-CAGE-CH-0241</strain>
    </source>
</reference>
<keyword evidence="15" id="KW-1185">Reference proteome</keyword>
<dbReference type="EC" id="3.4.11.9" evidence="5"/>
<dbReference type="InterPro" id="IPR036005">
    <property type="entry name" value="Creatinase/aminopeptidase-like"/>
</dbReference>
<evidence type="ECO:0000256" key="2">
    <source>
        <dbReference type="ARBA" id="ARBA00001936"/>
    </source>
</evidence>
<dbReference type="Pfam" id="PF05195">
    <property type="entry name" value="AMP_N"/>
    <property type="match status" value="1"/>
</dbReference>
<evidence type="ECO:0000256" key="12">
    <source>
        <dbReference type="ARBA" id="ARBA00030849"/>
    </source>
</evidence>
<dbReference type="GO" id="GO:0070006">
    <property type="term" value="F:metalloaminopeptidase activity"/>
    <property type="evidence" value="ECO:0007669"/>
    <property type="project" value="InterPro"/>
</dbReference>
<comment type="function">
    <text evidence="3">Catalyzes the removal of a penultimate prolyl residue from the N-termini of peptides.</text>
</comment>
<keyword evidence="8" id="KW-0479">Metal-binding</keyword>
<evidence type="ECO:0000256" key="5">
    <source>
        <dbReference type="ARBA" id="ARBA00012574"/>
    </source>
</evidence>
<dbReference type="InterPro" id="IPR000994">
    <property type="entry name" value="Pept_M24"/>
</dbReference>
<dbReference type="InterPro" id="IPR007865">
    <property type="entry name" value="Aminopep_P_N"/>
</dbReference>
<keyword evidence="10" id="KW-0482">Metalloprotease</keyword>
<dbReference type="Gene3D" id="3.40.350.10">
    <property type="entry name" value="Creatinase/prolidase N-terminal domain"/>
    <property type="match status" value="1"/>
</dbReference>
<name>A0A9P8WFY2_9HYPO</name>
<comment type="catalytic activity">
    <reaction evidence="1">
        <text>Release of any N-terminal amino acid, including proline, that is linked to proline, even from a dipeptide or tripeptide.</text>
        <dbReference type="EC" id="3.4.11.9"/>
    </reaction>
</comment>
<comment type="similarity">
    <text evidence="4">Belongs to the peptidase M24B family.</text>
</comment>
<dbReference type="Pfam" id="PF00557">
    <property type="entry name" value="Peptidase_M24"/>
    <property type="match status" value="1"/>
</dbReference>
<comment type="caution">
    <text evidence="14">The sequence shown here is derived from an EMBL/GenBank/DDBJ whole genome shotgun (WGS) entry which is preliminary data.</text>
</comment>
<keyword evidence="6 14" id="KW-0031">Aminopeptidase</keyword>
<protein>
    <recommendedName>
        <fullName evidence="5">Xaa-Pro aminopeptidase</fullName>
        <ecNumber evidence="5">3.4.11.9</ecNumber>
    </recommendedName>
    <alternativeName>
        <fullName evidence="12">Aminoacylproline aminopeptidase</fullName>
    </alternativeName>
</protein>
<evidence type="ECO:0000256" key="4">
    <source>
        <dbReference type="ARBA" id="ARBA00008766"/>
    </source>
</evidence>
<evidence type="ECO:0000313" key="15">
    <source>
        <dbReference type="Proteomes" id="UP000777438"/>
    </source>
</evidence>
<organism evidence="14 15">
    <name type="scientific">Thelonectria olida</name>
    <dbReference type="NCBI Taxonomy" id="1576542"/>
    <lineage>
        <taxon>Eukaryota</taxon>
        <taxon>Fungi</taxon>
        <taxon>Dikarya</taxon>
        <taxon>Ascomycota</taxon>
        <taxon>Pezizomycotina</taxon>
        <taxon>Sordariomycetes</taxon>
        <taxon>Hypocreomycetidae</taxon>
        <taxon>Hypocreales</taxon>
        <taxon>Nectriaceae</taxon>
        <taxon>Thelonectria</taxon>
    </lineage>
</organism>
<keyword evidence="11" id="KW-0464">Manganese</keyword>
<keyword evidence="7" id="KW-0645">Protease</keyword>
<gene>
    <name evidence="14" type="ORF">B0T10DRAFT_525514</name>
</gene>
<dbReference type="SUPFAM" id="SSF55920">
    <property type="entry name" value="Creatinase/aminopeptidase"/>
    <property type="match status" value="1"/>
</dbReference>
<evidence type="ECO:0000256" key="6">
    <source>
        <dbReference type="ARBA" id="ARBA00022438"/>
    </source>
</evidence>
<comment type="cofactor">
    <cofactor evidence="2">
        <name>Mn(2+)</name>
        <dbReference type="ChEBI" id="CHEBI:29035"/>
    </cofactor>
</comment>
<sequence>MVAEDYQAVLKGKYPAKSHAKRVVDLIRQKIPNANGILYLEGRHTKLLEDNDEPEPFRQRRHFYYLTGSNLADCNFIYDIQASKSILFIPPIDPESVIWSGLPVSIDEALQLYDVDEVRLTTEVNATLANLGSSNPNSTVYAIANQVSDHVAFLEFETKDFSALKPAIEVSRVVKDEFEVAMIRKANQVSDVAHQAVVRNTTKTKNERELEAIFLERCVAQGAKEMAYSPIFASGRAAATLHYVKNDEPLDGKLNLLLDAGAEWNNYASDITRTFPLSGKFTKESREIYDIVLKMQKECIEMLKEGVLWDDVHLHAHKVAIDGLLSIGILKGDKDEILKARTSVAFFPHGLGHYLGMDTHDTGGNPNYEDKDKMFRYLRVRGQLPSGSVITVEPGVYFCKFIIDPYLEDPEQSKFIDSAVLDKYWDVGGVRIEDNILVTETGYENLTTVPREADELEALILGN</sequence>
<feature type="domain" description="Aminopeptidase P N-terminal" evidence="13">
    <location>
        <begin position="14"/>
        <end position="148"/>
    </location>
</feature>
<keyword evidence="9" id="KW-0378">Hydrolase</keyword>
<evidence type="ECO:0000256" key="1">
    <source>
        <dbReference type="ARBA" id="ARBA00001424"/>
    </source>
</evidence>
<dbReference type="PANTHER" id="PTHR43226">
    <property type="entry name" value="XAA-PRO AMINOPEPTIDASE 3"/>
    <property type="match status" value="1"/>
</dbReference>
<evidence type="ECO:0000313" key="14">
    <source>
        <dbReference type="EMBL" id="KAH6898123.1"/>
    </source>
</evidence>
<dbReference type="Gene3D" id="3.90.230.10">
    <property type="entry name" value="Creatinase/methionine aminopeptidase superfamily"/>
    <property type="match status" value="1"/>
</dbReference>
<evidence type="ECO:0000256" key="11">
    <source>
        <dbReference type="ARBA" id="ARBA00023211"/>
    </source>
</evidence>
<dbReference type="EMBL" id="JAGPYM010000002">
    <property type="protein sequence ID" value="KAH6898123.1"/>
    <property type="molecule type" value="Genomic_DNA"/>
</dbReference>
<dbReference type="CDD" id="cd01087">
    <property type="entry name" value="Prolidase"/>
    <property type="match status" value="1"/>
</dbReference>
<dbReference type="FunFam" id="3.90.230.10:FF:000002">
    <property type="entry name" value="Xaa-Pro aminopeptidase 3"/>
    <property type="match status" value="1"/>
</dbReference>
<dbReference type="SUPFAM" id="SSF53092">
    <property type="entry name" value="Creatinase/prolidase N-terminal domain"/>
    <property type="match status" value="1"/>
</dbReference>
<dbReference type="PANTHER" id="PTHR43226:SF1">
    <property type="entry name" value="XAA-PRO DIPEPTIDASE"/>
    <property type="match status" value="1"/>
</dbReference>
<evidence type="ECO:0000256" key="9">
    <source>
        <dbReference type="ARBA" id="ARBA00022801"/>
    </source>
</evidence>
<dbReference type="Proteomes" id="UP000777438">
    <property type="component" value="Unassembled WGS sequence"/>
</dbReference>
<evidence type="ECO:0000259" key="13">
    <source>
        <dbReference type="SMART" id="SM01011"/>
    </source>
</evidence>